<dbReference type="PANTHER" id="PTHR11079">
    <property type="entry name" value="CYTOSINE DEAMINASE FAMILY MEMBER"/>
    <property type="match status" value="1"/>
</dbReference>
<evidence type="ECO:0000259" key="9">
    <source>
        <dbReference type="PROSITE" id="PS51747"/>
    </source>
</evidence>
<dbReference type="AlphaFoldDB" id="A0A4Q2U665"/>
<dbReference type="EMBL" id="QYBB01000009">
    <property type="protein sequence ID" value="RYC32103.1"/>
    <property type="molecule type" value="Genomic_DNA"/>
</dbReference>
<evidence type="ECO:0000256" key="3">
    <source>
        <dbReference type="ARBA" id="ARBA00022694"/>
    </source>
</evidence>
<evidence type="ECO:0000256" key="5">
    <source>
        <dbReference type="ARBA" id="ARBA00022801"/>
    </source>
</evidence>
<dbReference type="Gene3D" id="3.40.140.10">
    <property type="entry name" value="Cytidine Deaminase, domain 2"/>
    <property type="match status" value="1"/>
</dbReference>
<comment type="subunit">
    <text evidence="2 8">Homodimer.</text>
</comment>
<dbReference type="EC" id="3.5.4.33" evidence="8"/>
<keyword evidence="4 8" id="KW-0479">Metal-binding</keyword>
<evidence type="ECO:0000256" key="4">
    <source>
        <dbReference type="ARBA" id="ARBA00022723"/>
    </source>
</evidence>
<keyword evidence="3 8" id="KW-0819">tRNA processing</keyword>
<reference evidence="10 11" key="1">
    <citation type="submission" date="2018-12" db="EMBL/GenBank/DDBJ databases">
        <authorList>
            <person name="Grouzdev D.S."/>
            <person name="Krutkina M.S."/>
        </authorList>
    </citation>
    <scope>NUCLEOTIDE SEQUENCE [LARGE SCALE GENOMIC DNA]</scope>
    <source>
        <strain evidence="10 11">RmlP026</strain>
    </source>
</reference>
<feature type="binding site" evidence="8">
    <location>
        <position position="81"/>
    </location>
    <ligand>
        <name>Zn(2+)</name>
        <dbReference type="ChEBI" id="CHEBI:29105"/>
        <note>catalytic</note>
    </ligand>
</feature>
<gene>
    <name evidence="8" type="primary">tadA</name>
    <name evidence="10" type="ORF">D3273_10285</name>
</gene>
<evidence type="ECO:0000256" key="6">
    <source>
        <dbReference type="ARBA" id="ARBA00022833"/>
    </source>
</evidence>
<sequence length="156" mass="16738">MRDDPFALAFSEARAAAARGEVPVGAVVVRGDGVLAAAGNRTLEDRDPTAHAEMLAIRAACRALGSERLVGCDLYVTLEPCAMCAGAISFARLRRLYYAAEDPKGGAVDNGARFYAQPTCHHAPEVYGGIRETEAADLLRAFFKERRGREGRTGPR</sequence>
<dbReference type="RefSeq" id="WP_129226175.1">
    <property type="nucleotide sequence ID" value="NZ_QYBB01000009.1"/>
</dbReference>
<feature type="binding site" evidence="8">
    <location>
        <position position="84"/>
    </location>
    <ligand>
        <name>Zn(2+)</name>
        <dbReference type="ChEBI" id="CHEBI:29105"/>
        <note>catalytic</note>
    </ligand>
</feature>
<accession>A0A4Q2U665</accession>
<evidence type="ECO:0000256" key="1">
    <source>
        <dbReference type="ARBA" id="ARBA00010669"/>
    </source>
</evidence>
<dbReference type="GO" id="GO:0002100">
    <property type="term" value="P:tRNA wobble adenosine to inosine editing"/>
    <property type="evidence" value="ECO:0007669"/>
    <property type="project" value="UniProtKB-UniRule"/>
</dbReference>
<comment type="caution">
    <text evidence="10">The sequence shown here is derived from an EMBL/GenBank/DDBJ whole genome shotgun (WGS) entry which is preliminary data.</text>
</comment>
<dbReference type="Pfam" id="PF00383">
    <property type="entry name" value="dCMP_cyt_deam_1"/>
    <property type="match status" value="1"/>
</dbReference>
<name>A0A4Q2U665_9HYPH</name>
<feature type="binding site" evidence="8">
    <location>
        <position position="51"/>
    </location>
    <ligand>
        <name>Zn(2+)</name>
        <dbReference type="ChEBI" id="CHEBI:29105"/>
        <note>catalytic</note>
    </ligand>
</feature>
<dbReference type="InterPro" id="IPR016193">
    <property type="entry name" value="Cytidine_deaminase-like"/>
</dbReference>
<dbReference type="InterPro" id="IPR016192">
    <property type="entry name" value="APOBEC/CMP_deaminase_Zn-bd"/>
</dbReference>
<dbReference type="OrthoDB" id="9802676at2"/>
<dbReference type="SUPFAM" id="SSF53927">
    <property type="entry name" value="Cytidine deaminase-like"/>
    <property type="match status" value="1"/>
</dbReference>
<dbReference type="CDD" id="cd01285">
    <property type="entry name" value="nucleoside_deaminase"/>
    <property type="match status" value="1"/>
</dbReference>
<evidence type="ECO:0000256" key="8">
    <source>
        <dbReference type="HAMAP-Rule" id="MF_00972"/>
    </source>
</evidence>
<proteinExistence type="inferred from homology"/>
<reference evidence="10 11" key="2">
    <citation type="submission" date="2019-02" db="EMBL/GenBank/DDBJ databases">
        <title>'Lichenibacterium ramalinii' gen. nov. sp. nov., 'Lichenibacterium minor' gen. nov. sp. nov.</title>
        <authorList>
            <person name="Pankratov T."/>
        </authorList>
    </citation>
    <scope>NUCLEOTIDE SEQUENCE [LARGE SCALE GENOMIC DNA]</scope>
    <source>
        <strain evidence="10 11">RmlP026</strain>
    </source>
</reference>
<feature type="domain" description="CMP/dCMP-type deaminase" evidence="9">
    <location>
        <begin position="1"/>
        <end position="109"/>
    </location>
</feature>
<comment type="cofactor">
    <cofactor evidence="8">
        <name>Zn(2+)</name>
        <dbReference type="ChEBI" id="CHEBI:29105"/>
    </cofactor>
    <text evidence="8">Binds 1 zinc ion per subunit.</text>
</comment>
<dbReference type="PANTHER" id="PTHR11079:SF202">
    <property type="entry name" value="TRNA-SPECIFIC ADENOSINE DEAMINASE"/>
    <property type="match status" value="1"/>
</dbReference>
<evidence type="ECO:0000313" key="10">
    <source>
        <dbReference type="EMBL" id="RYC32103.1"/>
    </source>
</evidence>
<comment type="similarity">
    <text evidence="1">Belongs to the cytidine and deoxycytidylate deaminase family. ADAT2 subfamily.</text>
</comment>
<evidence type="ECO:0000313" key="11">
    <source>
        <dbReference type="Proteomes" id="UP000290759"/>
    </source>
</evidence>
<keyword evidence="5 8" id="KW-0378">Hydrolase</keyword>
<organism evidence="10 11">
    <name type="scientific">Lichenibacterium minor</name>
    <dbReference type="NCBI Taxonomy" id="2316528"/>
    <lineage>
        <taxon>Bacteria</taxon>
        <taxon>Pseudomonadati</taxon>
        <taxon>Pseudomonadota</taxon>
        <taxon>Alphaproteobacteria</taxon>
        <taxon>Hyphomicrobiales</taxon>
        <taxon>Lichenihabitantaceae</taxon>
        <taxon>Lichenibacterium</taxon>
    </lineage>
</organism>
<dbReference type="InterPro" id="IPR028883">
    <property type="entry name" value="tRNA_aden_deaminase"/>
</dbReference>
<feature type="active site" description="Proton donor" evidence="8">
    <location>
        <position position="53"/>
    </location>
</feature>
<dbReference type="GO" id="GO:0052717">
    <property type="term" value="F:tRNA-specific adenosine-34 deaminase activity"/>
    <property type="evidence" value="ECO:0007669"/>
    <property type="project" value="UniProtKB-UniRule"/>
</dbReference>
<protein>
    <recommendedName>
        <fullName evidence="8">tRNA-specific adenosine deaminase</fullName>
        <ecNumber evidence="8">3.5.4.33</ecNumber>
    </recommendedName>
</protein>
<evidence type="ECO:0000256" key="2">
    <source>
        <dbReference type="ARBA" id="ARBA00011738"/>
    </source>
</evidence>
<dbReference type="GO" id="GO:0008270">
    <property type="term" value="F:zinc ion binding"/>
    <property type="evidence" value="ECO:0007669"/>
    <property type="project" value="UniProtKB-UniRule"/>
</dbReference>
<comment type="function">
    <text evidence="8">Catalyzes the deamination of adenosine to inosine at the wobble position 34 of tRNA(Arg2).</text>
</comment>
<comment type="catalytic activity">
    <reaction evidence="7 8">
        <text>adenosine(34) in tRNA + H2O + H(+) = inosine(34) in tRNA + NH4(+)</text>
        <dbReference type="Rhea" id="RHEA:43168"/>
        <dbReference type="Rhea" id="RHEA-COMP:10373"/>
        <dbReference type="Rhea" id="RHEA-COMP:10374"/>
        <dbReference type="ChEBI" id="CHEBI:15377"/>
        <dbReference type="ChEBI" id="CHEBI:15378"/>
        <dbReference type="ChEBI" id="CHEBI:28938"/>
        <dbReference type="ChEBI" id="CHEBI:74411"/>
        <dbReference type="ChEBI" id="CHEBI:82852"/>
        <dbReference type="EC" id="3.5.4.33"/>
    </reaction>
</comment>
<dbReference type="PROSITE" id="PS00903">
    <property type="entry name" value="CYT_DCMP_DEAMINASES_1"/>
    <property type="match status" value="1"/>
</dbReference>
<keyword evidence="6 8" id="KW-0862">Zinc</keyword>
<dbReference type="Proteomes" id="UP000290759">
    <property type="component" value="Unassembled WGS sequence"/>
</dbReference>
<dbReference type="HAMAP" id="MF_00972">
    <property type="entry name" value="tRNA_aden_deaminase"/>
    <property type="match status" value="1"/>
</dbReference>
<dbReference type="PROSITE" id="PS51747">
    <property type="entry name" value="CYT_DCMP_DEAMINASES_2"/>
    <property type="match status" value="1"/>
</dbReference>
<keyword evidence="11" id="KW-1185">Reference proteome</keyword>
<dbReference type="InterPro" id="IPR002125">
    <property type="entry name" value="CMP_dCMP_dom"/>
</dbReference>
<evidence type="ECO:0000256" key="7">
    <source>
        <dbReference type="ARBA" id="ARBA00048045"/>
    </source>
</evidence>